<organism evidence="1 2">
    <name type="scientific">Trichonephila inaurata madagascariensis</name>
    <dbReference type="NCBI Taxonomy" id="2747483"/>
    <lineage>
        <taxon>Eukaryota</taxon>
        <taxon>Metazoa</taxon>
        <taxon>Ecdysozoa</taxon>
        <taxon>Arthropoda</taxon>
        <taxon>Chelicerata</taxon>
        <taxon>Arachnida</taxon>
        <taxon>Araneae</taxon>
        <taxon>Araneomorphae</taxon>
        <taxon>Entelegynae</taxon>
        <taxon>Araneoidea</taxon>
        <taxon>Nephilidae</taxon>
        <taxon>Trichonephila</taxon>
        <taxon>Trichonephila inaurata</taxon>
    </lineage>
</organism>
<dbReference type="Proteomes" id="UP000886998">
    <property type="component" value="Unassembled WGS sequence"/>
</dbReference>
<protein>
    <submittedName>
        <fullName evidence="1">Uncharacterized protein</fullName>
    </submittedName>
</protein>
<keyword evidence="2" id="KW-1185">Reference proteome</keyword>
<accession>A0A8X6YU66</accession>
<dbReference type="EMBL" id="BMAV01023025">
    <property type="protein sequence ID" value="GFY78473.1"/>
    <property type="molecule type" value="Genomic_DNA"/>
</dbReference>
<comment type="caution">
    <text evidence="1">The sequence shown here is derived from an EMBL/GenBank/DDBJ whole genome shotgun (WGS) entry which is preliminary data.</text>
</comment>
<evidence type="ECO:0000313" key="1">
    <source>
        <dbReference type="EMBL" id="GFY78473.1"/>
    </source>
</evidence>
<dbReference type="AlphaFoldDB" id="A0A8X6YU66"/>
<proteinExistence type="predicted"/>
<gene>
    <name evidence="1" type="ORF">TNIN_331871</name>
</gene>
<sequence>MSSFQKSPDLCSVNTRRKTGKLHFRLYDVDEAYSILSSYPSIHFRFAKKKMRRIMLPTKIHLTSSFQTVQQERYFAQHSPVNFAPTPRKVPTPLFTHFSQFDDVA</sequence>
<name>A0A8X6YU66_9ARAC</name>
<reference evidence="1" key="1">
    <citation type="submission" date="2020-08" db="EMBL/GenBank/DDBJ databases">
        <title>Multicomponent nature underlies the extraordinary mechanical properties of spider dragline silk.</title>
        <authorList>
            <person name="Kono N."/>
            <person name="Nakamura H."/>
            <person name="Mori M."/>
            <person name="Yoshida Y."/>
            <person name="Ohtoshi R."/>
            <person name="Malay A.D."/>
            <person name="Moran D.A.P."/>
            <person name="Tomita M."/>
            <person name="Numata K."/>
            <person name="Arakawa K."/>
        </authorList>
    </citation>
    <scope>NUCLEOTIDE SEQUENCE</scope>
</reference>
<evidence type="ECO:0000313" key="2">
    <source>
        <dbReference type="Proteomes" id="UP000886998"/>
    </source>
</evidence>